<dbReference type="Pfam" id="PF13424">
    <property type="entry name" value="TPR_12"/>
    <property type="match status" value="1"/>
</dbReference>
<dbReference type="Proteomes" id="UP000186817">
    <property type="component" value="Unassembled WGS sequence"/>
</dbReference>
<gene>
    <name evidence="4" type="primary">NPHP3</name>
    <name evidence="4" type="ORF">AK812_SmicGene15560</name>
</gene>
<dbReference type="EMBL" id="LSRX01000284">
    <property type="protein sequence ID" value="OLQ01683.1"/>
    <property type="molecule type" value="Genomic_DNA"/>
</dbReference>
<feature type="chain" id="PRO_5013362581" evidence="2">
    <location>
        <begin position="20"/>
        <end position="1500"/>
    </location>
</feature>
<dbReference type="InterPro" id="IPR053137">
    <property type="entry name" value="NLR-like"/>
</dbReference>
<sequence length="1500" mass="164584">MAVSILLLLSAALTCSSLATRILTVDEPAGNRTQQPLAGCWGRTFIGGSDGCRTLTSYDACTNRYVFDRHHNKFGACQWFRGIQCVFDYEYDMPPLLPEECDKGFIAIQERCPVPPAWTGVWWSQDLFADMIYSDGVSTSSSPRPSEADTKPSGAPSKLRGELLEGQRPTGYRFRVLAEAVLREVLEGYEQQLGPVHPRTLFAVDAWAKLLQAKGDLEEEKHRGTWNGRVFRHCMELGIDHDQETRLGASHPATLAYTDDFGAEPGALLHRNGDLLEAEELLKKSFRGREELLGPAHPDTLVSLRHVSSLLKDLGELMEADPWMYGAAKKWYVNQGKVFQLEYASQKLGLIRHPWTLHALIDLGHLLHKPRGPFSPALFALHCGCSVAIPKLKPSKKRGKVFKAGERLRQALTGLEDQMGVMHPDTIGTVTFLARIAQEQGRLTEAEDFFRRALQAGEDQFGSSHPATLSAALDRLWDLSTFLRSIGKLVKALSITTGLATKLLGQGNMERAEELHILLVYLWWLISRCFSRKVLGPSHLDTLISCSRLGNRVWLLYDLGKDMTYVCHVGDEGLQGNLGYVIQLQGKLQEAQQGWDILNTRSLEPLNRGFTPGREKQLGPVHIDTMSTVQELAALLQAQGRTGEAEMMQRRAAQNVDRELNPKIFDYVLSFEFRRNKGAAEAPGRDQNKLEEAFGCISSLAKLLQDESAIPKRNYLGAYGYPVKANRYREKWSAVKGIAEANDLIHQHGGFGEPWQPVPPVVAEVWSFSETGPSAESERSSLPRFPRTEVCCANVDTLTAALLLGDASALSFANADIPGGRYRSGGLAQEEDLCRLLPQLYPALKATPYPIPPGTVLVARDLLALRKPGTYAPCPSLGSVTVLTAAMPCGAADRRPKGGWAKSPWAADVSLRIRSVLHAARQSGHANLVLGAFGCGAFGNPARPTAAIFREELASPAFRGAFGQVVFAIIDPIGTGNLKPFREEIAQIAERPTRTPLDEDSESHALSELGPADTVRDAEDAEAGAELTDEALAAGLPAEGSDFSEEGHLATAERLLRRDQSEASQKLGGMHPAVMLLHCKDAVCFMAVKFTWAPPTRCFTSVEPCVELPEAEALLKRALEGYKIQEPPDPASWRDVAARIVALQKANGKYVDAEELCRKVLESKEKESQKIDDVFVPVAVPELPFGFNPGAGGCEQLGAVDAETTERVTQLGLLLQEQGQLEEAEELQRRFNSAEKRDSANAGRSLASVLQAQAKLSEASQTALGLEEAEDLGRRALLGGEKEFGQGAAVSAAAADLRPAYDCVAGAKVWKGRALVCSRLAKVLQAQNKVDEAETLQERMQLGQSRQKLSIDAFCVTRLDSSERRKLDPNHTETLNSATGRKMSACALASVLRDQGDMAESEDLYREALEGYEKLDRFSANIATTATTLASLLDSQGKHEEAEDLLRQVLEGREETLGESHLQIYAAYLSEVQHLARHLRAQKRRSEAEGHRCWEAHVCT</sequence>
<evidence type="ECO:0000256" key="1">
    <source>
        <dbReference type="SAM" id="MobiDB-lite"/>
    </source>
</evidence>
<evidence type="ECO:0000259" key="3">
    <source>
        <dbReference type="Pfam" id="PF10021"/>
    </source>
</evidence>
<comment type="caution">
    <text evidence="4">The sequence shown here is derived from an EMBL/GenBank/DDBJ whole genome shotgun (WGS) entry which is preliminary data.</text>
</comment>
<dbReference type="SUPFAM" id="SSF52949">
    <property type="entry name" value="Macro domain-like"/>
    <property type="match status" value="1"/>
</dbReference>
<feature type="domain" description="Microbial-type PARG catalytic" evidence="3">
    <location>
        <begin position="787"/>
        <end position="846"/>
    </location>
</feature>
<dbReference type="PANTHER" id="PTHR46082">
    <property type="entry name" value="ATP/GTP-BINDING PROTEIN-RELATED"/>
    <property type="match status" value="1"/>
</dbReference>
<keyword evidence="2" id="KW-0732">Signal</keyword>
<dbReference type="PANTHER" id="PTHR46082:SF6">
    <property type="entry name" value="AAA+ ATPASE DOMAIN-CONTAINING PROTEIN-RELATED"/>
    <property type="match status" value="1"/>
</dbReference>
<dbReference type="Gene3D" id="1.25.40.10">
    <property type="entry name" value="Tetratricopeptide repeat domain"/>
    <property type="match status" value="5"/>
</dbReference>
<organism evidence="4 5">
    <name type="scientific">Symbiodinium microadriaticum</name>
    <name type="common">Dinoflagellate</name>
    <name type="synonym">Zooxanthella microadriatica</name>
    <dbReference type="NCBI Taxonomy" id="2951"/>
    <lineage>
        <taxon>Eukaryota</taxon>
        <taxon>Sar</taxon>
        <taxon>Alveolata</taxon>
        <taxon>Dinophyceae</taxon>
        <taxon>Suessiales</taxon>
        <taxon>Symbiodiniaceae</taxon>
        <taxon>Symbiodinium</taxon>
    </lineage>
</organism>
<dbReference type="InterPro" id="IPR011990">
    <property type="entry name" value="TPR-like_helical_dom_sf"/>
</dbReference>
<dbReference type="Pfam" id="PF10021">
    <property type="entry name" value="PARG_cat_microb"/>
    <property type="match status" value="1"/>
</dbReference>
<dbReference type="Pfam" id="PF13374">
    <property type="entry name" value="TPR_10"/>
    <property type="match status" value="2"/>
</dbReference>
<keyword evidence="5" id="KW-1185">Reference proteome</keyword>
<name>A0A1Q9E2Q6_SYMMI</name>
<dbReference type="OrthoDB" id="423986at2759"/>
<evidence type="ECO:0000313" key="4">
    <source>
        <dbReference type="EMBL" id="OLQ01683.1"/>
    </source>
</evidence>
<proteinExistence type="predicted"/>
<dbReference type="SUPFAM" id="SSF48452">
    <property type="entry name" value="TPR-like"/>
    <property type="match status" value="3"/>
</dbReference>
<dbReference type="InterPro" id="IPR019261">
    <property type="entry name" value="PARG_cat_microbial"/>
</dbReference>
<accession>A0A1Q9E2Q6</accession>
<reference evidence="4 5" key="1">
    <citation type="submission" date="2016-02" db="EMBL/GenBank/DDBJ databases">
        <title>Genome analysis of coral dinoflagellate symbionts highlights evolutionary adaptations to a symbiotic lifestyle.</title>
        <authorList>
            <person name="Aranda M."/>
            <person name="Li Y."/>
            <person name="Liew Y.J."/>
            <person name="Baumgarten S."/>
            <person name="Simakov O."/>
            <person name="Wilson M."/>
            <person name="Piel J."/>
            <person name="Ashoor H."/>
            <person name="Bougouffa S."/>
            <person name="Bajic V.B."/>
            <person name="Ryu T."/>
            <person name="Ravasi T."/>
            <person name="Bayer T."/>
            <person name="Micklem G."/>
            <person name="Kim H."/>
            <person name="Bhak J."/>
            <person name="Lajeunesse T.C."/>
            <person name="Voolstra C.R."/>
        </authorList>
    </citation>
    <scope>NUCLEOTIDE SEQUENCE [LARGE SCALE GENOMIC DNA]</scope>
    <source>
        <strain evidence="4 5">CCMP2467</strain>
    </source>
</reference>
<protein>
    <submittedName>
        <fullName evidence="4">Nephrocystin-3</fullName>
    </submittedName>
</protein>
<feature type="region of interest" description="Disordered" evidence="1">
    <location>
        <begin position="992"/>
        <end position="1024"/>
    </location>
</feature>
<dbReference type="InterPro" id="IPR012664">
    <property type="entry name" value="CHP02452"/>
</dbReference>
<evidence type="ECO:0000313" key="5">
    <source>
        <dbReference type="Proteomes" id="UP000186817"/>
    </source>
</evidence>
<dbReference type="InterPro" id="IPR043472">
    <property type="entry name" value="Macro_dom-like"/>
</dbReference>
<feature type="signal peptide" evidence="2">
    <location>
        <begin position="1"/>
        <end position="19"/>
    </location>
</feature>
<feature type="compositionally biased region" description="Basic and acidic residues" evidence="1">
    <location>
        <begin position="992"/>
        <end position="1005"/>
    </location>
</feature>
<dbReference type="NCBIfam" id="TIGR02452">
    <property type="entry name" value="TIGR02452 family protein"/>
    <property type="match status" value="1"/>
</dbReference>
<dbReference type="Gene3D" id="3.40.220.10">
    <property type="entry name" value="Leucine Aminopeptidase, subunit E, domain 1"/>
    <property type="match status" value="1"/>
</dbReference>
<feature type="region of interest" description="Disordered" evidence="1">
    <location>
        <begin position="138"/>
        <end position="162"/>
    </location>
</feature>
<evidence type="ECO:0000256" key="2">
    <source>
        <dbReference type="SAM" id="SignalP"/>
    </source>
</evidence>